<name>A0ABQ0M345_MYCCL</name>
<keyword evidence="3" id="KW-1185">Reference proteome</keyword>
<protein>
    <submittedName>
        <fullName evidence="2">Uncharacterized protein</fullName>
    </submittedName>
</protein>
<accession>A0ABQ0M345</accession>
<evidence type="ECO:0000256" key="1">
    <source>
        <dbReference type="SAM" id="MobiDB-lite"/>
    </source>
</evidence>
<organism evidence="2 3">
    <name type="scientific">Mycena chlorophos</name>
    <name type="common">Agaric fungus</name>
    <name type="synonym">Agaricus chlorophos</name>
    <dbReference type="NCBI Taxonomy" id="658473"/>
    <lineage>
        <taxon>Eukaryota</taxon>
        <taxon>Fungi</taxon>
        <taxon>Dikarya</taxon>
        <taxon>Basidiomycota</taxon>
        <taxon>Agaricomycotina</taxon>
        <taxon>Agaricomycetes</taxon>
        <taxon>Agaricomycetidae</taxon>
        <taxon>Agaricales</taxon>
        <taxon>Marasmiineae</taxon>
        <taxon>Mycenaceae</taxon>
        <taxon>Mycena</taxon>
    </lineage>
</organism>
<dbReference type="Proteomes" id="UP000815677">
    <property type="component" value="Unassembled WGS sequence"/>
</dbReference>
<evidence type="ECO:0000313" key="3">
    <source>
        <dbReference type="Proteomes" id="UP000815677"/>
    </source>
</evidence>
<dbReference type="EMBL" id="DF849461">
    <property type="protein sequence ID" value="GAT57444.1"/>
    <property type="molecule type" value="Genomic_DNA"/>
</dbReference>
<evidence type="ECO:0000313" key="2">
    <source>
        <dbReference type="EMBL" id="GAT57444.1"/>
    </source>
</evidence>
<reference evidence="2" key="1">
    <citation type="submission" date="2014-09" db="EMBL/GenBank/DDBJ databases">
        <title>Genome sequence of the luminous mushroom Mycena chlorophos for searching fungal bioluminescence genes.</title>
        <authorList>
            <person name="Tanaka Y."/>
            <person name="Kasuga D."/>
            <person name="Oba Y."/>
            <person name="Hase S."/>
            <person name="Sato K."/>
            <person name="Oba Y."/>
            <person name="Sakakibara Y."/>
        </authorList>
    </citation>
    <scope>NUCLEOTIDE SEQUENCE</scope>
</reference>
<feature type="region of interest" description="Disordered" evidence="1">
    <location>
        <begin position="240"/>
        <end position="299"/>
    </location>
</feature>
<proteinExistence type="predicted"/>
<sequence length="299" mass="33820">MLWPSKSGDLDDVLETYGLVKQDAADVFNSHPEILASEFPLQHDHIMAVFNARQAGANPIKRSIYVRVQDANDDDILYDNTFDVILQELNTVPKKREPARDGCRSARKAGKGSALSTAQKMLDWKDTGRNLMLISCRGDDNDQPAHTFIEWKSLCLSRRAAPKAKKEGMGGKKMDPKNNRYIKGRLCDACGVPSCGNQDFDDVNTILDLPYHFSRQLWFNMRRVIVQWPEFVKLLADVDGATPPTKPTRQSKSKVAKVLLDTEHEETHRKRKRSPVPSEVIEIESDEENKPPPPQKAKK</sequence>
<gene>
    <name evidence="2" type="ORF">MCHLO_13977</name>
</gene>